<accession>A0A812HIU1</accession>
<dbReference type="Pfam" id="PF13041">
    <property type="entry name" value="PPR_2"/>
    <property type="match status" value="1"/>
</dbReference>
<proteinExistence type="predicted"/>
<organism evidence="2 3">
    <name type="scientific">Symbiodinium natans</name>
    <dbReference type="NCBI Taxonomy" id="878477"/>
    <lineage>
        <taxon>Eukaryota</taxon>
        <taxon>Sar</taxon>
        <taxon>Alveolata</taxon>
        <taxon>Dinophyceae</taxon>
        <taxon>Suessiales</taxon>
        <taxon>Symbiodiniaceae</taxon>
        <taxon>Symbiodinium</taxon>
    </lineage>
</organism>
<reference evidence="2" key="1">
    <citation type="submission" date="2021-02" db="EMBL/GenBank/DDBJ databases">
        <authorList>
            <person name="Dougan E. K."/>
            <person name="Rhodes N."/>
            <person name="Thang M."/>
            <person name="Chan C."/>
        </authorList>
    </citation>
    <scope>NUCLEOTIDE SEQUENCE</scope>
</reference>
<dbReference type="PANTHER" id="PTHR47447">
    <property type="entry name" value="OS03G0856100 PROTEIN"/>
    <property type="match status" value="1"/>
</dbReference>
<evidence type="ECO:0000313" key="3">
    <source>
        <dbReference type="Proteomes" id="UP000604046"/>
    </source>
</evidence>
<sequence>MSSTLGAAQDRPEFAKSALLVMEELHTSAVQRSTILHNVLLNSCAKATKWRTCLLQLQSFQVAGRGNIVSQSTAIAAEAQVSRWCSSLERLASLGSRRLRPNAIATTAAAHAISEAAWRRAAILLAPEGDLGAQNVRVAAWADGAWAEALAAKAALPDRRLMPDPITISSAIMAAAEGRFWTSTLCFLQELRDLQLQGTTILGNSAITALSRWEKAWALFAEQGADRLERLGACEMGKQWELALRVLTWAHRDGRCRTVTFNAALRACGQCAQWQVALRLIKDMVKASTPCDAITYNTAMAACEKAGQWQATLGLLGMLSSSGGADAFSYATAARACAVAASWEAALALLEVELDSVARGASLEGCSGRWEMAGAVLTRMRQEALPPNVRSYSVALFDGAVPWRFAVSIMRQMSTEALQPTSIASDAAMVACNNCGRMAEAWQLLVESASDRSPSAFLWGLALLGTSEAEVVQEACVRAHAHLAEHSGLGGDEGHEGISCNDLAALWSSASQLAASNEAFQRCMADLSIKQMECFSLEELVTIAWGACSTVGSLETLVAAQWRVLDILPNLLDTRRQSLMLTRQGFHVLGALRPALSLVLVSMAQELT</sequence>
<protein>
    <recommendedName>
        <fullName evidence="4">Pentatricopeptide repeat-containing protein, chloroplastic</fullName>
    </recommendedName>
</protein>
<dbReference type="EMBL" id="CAJNDS010000092">
    <property type="protein sequence ID" value="CAE6952504.1"/>
    <property type="molecule type" value="Genomic_DNA"/>
</dbReference>
<name>A0A812HIU1_9DINO</name>
<evidence type="ECO:0008006" key="4">
    <source>
        <dbReference type="Google" id="ProtNLM"/>
    </source>
</evidence>
<gene>
    <name evidence="2" type="ORF">SNAT2548_LOCUS1626</name>
</gene>
<dbReference type="InterPro" id="IPR002885">
    <property type="entry name" value="PPR_rpt"/>
</dbReference>
<evidence type="ECO:0000256" key="1">
    <source>
        <dbReference type="ARBA" id="ARBA00022737"/>
    </source>
</evidence>
<dbReference type="PANTHER" id="PTHR47447:SF17">
    <property type="entry name" value="OS12G0638900 PROTEIN"/>
    <property type="match status" value="1"/>
</dbReference>
<dbReference type="AlphaFoldDB" id="A0A812HIU1"/>
<dbReference type="Proteomes" id="UP000604046">
    <property type="component" value="Unassembled WGS sequence"/>
</dbReference>
<keyword evidence="1" id="KW-0677">Repeat</keyword>
<keyword evidence="3" id="KW-1185">Reference proteome</keyword>
<comment type="caution">
    <text evidence="2">The sequence shown here is derived from an EMBL/GenBank/DDBJ whole genome shotgun (WGS) entry which is preliminary data.</text>
</comment>
<dbReference type="InterPro" id="IPR011990">
    <property type="entry name" value="TPR-like_helical_dom_sf"/>
</dbReference>
<dbReference type="OrthoDB" id="428658at2759"/>
<evidence type="ECO:0000313" key="2">
    <source>
        <dbReference type="EMBL" id="CAE6952504.1"/>
    </source>
</evidence>
<dbReference type="Gene3D" id="1.25.40.10">
    <property type="entry name" value="Tetratricopeptide repeat domain"/>
    <property type="match status" value="2"/>
</dbReference>